<dbReference type="Proteomes" id="UP000735302">
    <property type="component" value="Unassembled WGS sequence"/>
</dbReference>
<protein>
    <submittedName>
        <fullName evidence="1">Uncharacterized protein</fullName>
    </submittedName>
</protein>
<keyword evidence="2" id="KW-1185">Reference proteome</keyword>
<dbReference type="AlphaFoldDB" id="A0AAV4DK76"/>
<name>A0AAV4DK76_9GAST</name>
<organism evidence="1 2">
    <name type="scientific">Plakobranchus ocellatus</name>
    <dbReference type="NCBI Taxonomy" id="259542"/>
    <lineage>
        <taxon>Eukaryota</taxon>
        <taxon>Metazoa</taxon>
        <taxon>Spiralia</taxon>
        <taxon>Lophotrochozoa</taxon>
        <taxon>Mollusca</taxon>
        <taxon>Gastropoda</taxon>
        <taxon>Heterobranchia</taxon>
        <taxon>Euthyneura</taxon>
        <taxon>Panpulmonata</taxon>
        <taxon>Sacoglossa</taxon>
        <taxon>Placobranchoidea</taxon>
        <taxon>Plakobranchidae</taxon>
        <taxon>Plakobranchus</taxon>
    </lineage>
</organism>
<evidence type="ECO:0000313" key="1">
    <source>
        <dbReference type="EMBL" id="GFO44366.1"/>
    </source>
</evidence>
<evidence type="ECO:0000313" key="2">
    <source>
        <dbReference type="Proteomes" id="UP000735302"/>
    </source>
</evidence>
<sequence>MARRIQDPAIHLFMHLQESQKWTRLGNGPRKTCLISARSTRQGTPGGNLIRPRTHELEAKRTPMTLRTKLYGGLMDLRSTAAFTEGIQ</sequence>
<dbReference type="EMBL" id="BLXT01007949">
    <property type="protein sequence ID" value="GFO44366.1"/>
    <property type="molecule type" value="Genomic_DNA"/>
</dbReference>
<accession>A0AAV4DK76</accession>
<reference evidence="1 2" key="1">
    <citation type="journal article" date="2021" name="Elife">
        <title>Chloroplast acquisition without the gene transfer in kleptoplastic sea slugs, Plakobranchus ocellatus.</title>
        <authorList>
            <person name="Maeda T."/>
            <person name="Takahashi S."/>
            <person name="Yoshida T."/>
            <person name="Shimamura S."/>
            <person name="Takaki Y."/>
            <person name="Nagai Y."/>
            <person name="Toyoda A."/>
            <person name="Suzuki Y."/>
            <person name="Arimoto A."/>
            <person name="Ishii H."/>
            <person name="Satoh N."/>
            <person name="Nishiyama T."/>
            <person name="Hasebe M."/>
            <person name="Maruyama T."/>
            <person name="Minagawa J."/>
            <person name="Obokata J."/>
            <person name="Shigenobu S."/>
        </authorList>
    </citation>
    <scope>NUCLEOTIDE SEQUENCE [LARGE SCALE GENOMIC DNA]</scope>
</reference>
<gene>
    <name evidence="1" type="ORF">PoB_007087100</name>
</gene>
<proteinExistence type="predicted"/>
<comment type="caution">
    <text evidence="1">The sequence shown here is derived from an EMBL/GenBank/DDBJ whole genome shotgun (WGS) entry which is preliminary data.</text>
</comment>